<dbReference type="PANTHER" id="PTHR31973:SF187">
    <property type="entry name" value="MUTATOR TRANSPOSASE MUDRA PROTEIN"/>
    <property type="match status" value="1"/>
</dbReference>
<feature type="non-terminal residue" evidence="1">
    <location>
        <position position="1"/>
    </location>
</feature>
<feature type="non-terminal residue" evidence="1">
    <location>
        <position position="176"/>
    </location>
</feature>
<evidence type="ECO:0000313" key="2">
    <source>
        <dbReference type="Proteomes" id="UP000828251"/>
    </source>
</evidence>
<name>A0A9D3UJH5_9ROSI</name>
<comment type="caution">
    <text evidence="1">The sequence shown here is derived from an EMBL/GenBank/DDBJ whole genome shotgun (WGS) entry which is preliminary data.</text>
</comment>
<dbReference type="Proteomes" id="UP000828251">
    <property type="component" value="Unassembled WGS sequence"/>
</dbReference>
<dbReference type="OrthoDB" id="1888602at2759"/>
<keyword evidence="2" id="KW-1185">Reference proteome</keyword>
<dbReference type="AlphaFoldDB" id="A0A9D3UJH5"/>
<protein>
    <recommendedName>
        <fullName evidence="3">MULE transposase domain-containing protein</fullName>
    </recommendedName>
</protein>
<dbReference type="EMBL" id="JAIQCV010000011">
    <property type="protein sequence ID" value="KAH1046362.1"/>
    <property type="molecule type" value="Genomic_DNA"/>
</dbReference>
<dbReference type="PANTHER" id="PTHR31973">
    <property type="entry name" value="POLYPROTEIN, PUTATIVE-RELATED"/>
    <property type="match status" value="1"/>
</dbReference>
<sequence>ATKNLFCCSVTTRLGKLEVHPNHTCSKVYKNKNLTSVWIDVKRDFCCLVSLTKCGRAKLRALELIKGAHQDQYENIYEYLLELRTQNEGTSSICYLDNRLFQRMYVCLQVCKDGYRRIIRLDGYFLKGYYGLGCHSYLLATIRIDANNGSNPIADAAIESENQAPWLWFLELLALD</sequence>
<accession>A0A9D3UJH5</accession>
<evidence type="ECO:0008006" key="3">
    <source>
        <dbReference type="Google" id="ProtNLM"/>
    </source>
</evidence>
<proteinExistence type="predicted"/>
<reference evidence="1 2" key="1">
    <citation type="journal article" date="2021" name="Plant Biotechnol. J.">
        <title>Multi-omics assisted identification of the key and species-specific regulatory components of drought-tolerant mechanisms in Gossypium stocksii.</title>
        <authorList>
            <person name="Yu D."/>
            <person name="Ke L."/>
            <person name="Zhang D."/>
            <person name="Wu Y."/>
            <person name="Sun Y."/>
            <person name="Mei J."/>
            <person name="Sun J."/>
            <person name="Sun Y."/>
        </authorList>
    </citation>
    <scope>NUCLEOTIDE SEQUENCE [LARGE SCALE GENOMIC DNA]</scope>
    <source>
        <strain evidence="2">cv. E1</strain>
        <tissue evidence="1">Leaf</tissue>
    </source>
</reference>
<organism evidence="1 2">
    <name type="scientific">Gossypium stocksii</name>
    <dbReference type="NCBI Taxonomy" id="47602"/>
    <lineage>
        <taxon>Eukaryota</taxon>
        <taxon>Viridiplantae</taxon>
        <taxon>Streptophyta</taxon>
        <taxon>Embryophyta</taxon>
        <taxon>Tracheophyta</taxon>
        <taxon>Spermatophyta</taxon>
        <taxon>Magnoliopsida</taxon>
        <taxon>eudicotyledons</taxon>
        <taxon>Gunneridae</taxon>
        <taxon>Pentapetalae</taxon>
        <taxon>rosids</taxon>
        <taxon>malvids</taxon>
        <taxon>Malvales</taxon>
        <taxon>Malvaceae</taxon>
        <taxon>Malvoideae</taxon>
        <taxon>Gossypium</taxon>
    </lineage>
</organism>
<evidence type="ECO:0000313" key="1">
    <source>
        <dbReference type="EMBL" id="KAH1046362.1"/>
    </source>
</evidence>
<gene>
    <name evidence="1" type="ORF">J1N35_037146</name>
</gene>